<dbReference type="RefSeq" id="XP_033534296.1">
    <property type="nucleotide sequence ID" value="XM_033682851.1"/>
</dbReference>
<reference evidence="10" key="2">
    <citation type="submission" date="2020-04" db="EMBL/GenBank/DDBJ databases">
        <authorList>
            <consortium name="NCBI Genome Project"/>
        </authorList>
    </citation>
    <scope>NUCLEOTIDE SEQUENCE</scope>
    <source>
        <strain evidence="10">CBS 781.70</strain>
    </source>
</reference>
<dbReference type="PANTHER" id="PTHR46346">
    <property type="entry name" value="PHOSPHATIDYLINOSITOL N-ACETYLGLUCOSAMINYLTRANSFERASE SUBUNIT P"/>
    <property type="match status" value="1"/>
</dbReference>
<reference evidence="8 10" key="1">
    <citation type="submission" date="2020-01" db="EMBL/GenBank/DDBJ databases">
        <authorList>
            <consortium name="DOE Joint Genome Institute"/>
            <person name="Haridas S."/>
            <person name="Albert R."/>
            <person name="Binder M."/>
            <person name="Bloem J."/>
            <person name="Labutti K."/>
            <person name="Salamov A."/>
            <person name="Andreopoulos B."/>
            <person name="Baker S.E."/>
            <person name="Barry K."/>
            <person name="Bills G."/>
            <person name="Bluhm B.H."/>
            <person name="Cannon C."/>
            <person name="Castanera R."/>
            <person name="Culley D.E."/>
            <person name="Daum C."/>
            <person name="Ezra D."/>
            <person name="Gonzalez J.B."/>
            <person name="Henrissat B."/>
            <person name="Kuo A."/>
            <person name="Liang C."/>
            <person name="Lipzen A."/>
            <person name="Lutzoni F."/>
            <person name="Magnuson J."/>
            <person name="Mondo S."/>
            <person name="Nolan M."/>
            <person name="Ohm R."/>
            <person name="Pangilinan J."/>
            <person name="Park H.-J."/>
            <person name="Ramirez L."/>
            <person name="Alfaro M."/>
            <person name="Sun H."/>
            <person name="Tritt A."/>
            <person name="Yoshinaga Y."/>
            <person name="Zwiers L.-H."/>
            <person name="Turgeon B.G."/>
            <person name="Goodwin S.B."/>
            <person name="Spatafora J.W."/>
            <person name="Crous P.W."/>
            <person name="Grigoriev I.V."/>
        </authorList>
    </citation>
    <scope>NUCLEOTIDE SEQUENCE</scope>
    <source>
        <strain evidence="8 10">CBS 781.70</strain>
    </source>
</reference>
<evidence type="ECO:0000256" key="6">
    <source>
        <dbReference type="SAM" id="Phobius"/>
    </source>
</evidence>
<reference evidence="10" key="3">
    <citation type="submission" date="2025-04" db="UniProtKB">
        <authorList>
            <consortium name="RefSeq"/>
        </authorList>
    </citation>
    <scope>IDENTIFICATION</scope>
    <source>
        <strain evidence="10">CBS 781.70</strain>
    </source>
</reference>
<sequence>MTPDSSDIEELTGNGTSTPASTAAAVATSARTAITVPCASPKFPTDGYCGFALYMVSSSTVFLMYLLWALLPSQFLHRLDIYYYPTDDRGGELVGKDCAAMGDRADRTERHSTRNRLVIGAVISGKVVGWKRFWSEGTDAAMDAPIGAVCEILYSSNGEAES</sequence>
<organism evidence="8">
    <name type="scientific">Eremomyces bilateralis CBS 781.70</name>
    <dbReference type="NCBI Taxonomy" id="1392243"/>
    <lineage>
        <taxon>Eukaryota</taxon>
        <taxon>Fungi</taxon>
        <taxon>Dikarya</taxon>
        <taxon>Ascomycota</taxon>
        <taxon>Pezizomycotina</taxon>
        <taxon>Dothideomycetes</taxon>
        <taxon>Dothideomycetes incertae sedis</taxon>
        <taxon>Eremomycetales</taxon>
        <taxon>Eremomycetaceae</taxon>
        <taxon>Eremomyces</taxon>
    </lineage>
</organism>
<dbReference type="OrthoDB" id="690928at2759"/>
<dbReference type="GO" id="GO:0005783">
    <property type="term" value="C:endoplasmic reticulum"/>
    <property type="evidence" value="ECO:0007669"/>
    <property type="project" value="TreeGrafter"/>
</dbReference>
<evidence type="ECO:0000313" key="9">
    <source>
        <dbReference type="Proteomes" id="UP000504638"/>
    </source>
</evidence>
<keyword evidence="2 6" id="KW-0812">Transmembrane</keyword>
<evidence type="ECO:0000256" key="5">
    <source>
        <dbReference type="SAM" id="MobiDB-lite"/>
    </source>
</evidence>
<proteinExistence type="predicted"/>
<dbReference type="InterPro" id="IPR013717">
    <property type="entry name" value="PIG-P"/>
</dbReference>
<dbReference type="GO" id="GO:0016020">
    <property type="term" value="C:membrane"/>
    <property type="evidence" value="ECO:0007669"/>
    <property type="project" value="UniProtKB-SubCell"/>
</dbReference>
<evidence type="ECO:0000256" key="4">
    <source>
        <dbReference type="ARBA" id="ARBA00023136"/>
    </source>
</evidence>
<evidence type="ECO:0000256" key="3">
    <source>
        <dbReference type="ARBA" id="ARBA00022989"/>
    </source>
</evidence>
<accession>A0A6G1G3I2</accession>
<evidence type="ECO:0000313" key="10">
    <source>
        <dbReference type="RefSeq" id="XP_033534296.1"/>
    </source>
</evidence>
<feature type="transmembrane region" description="Helical" evidence="6">
    <location>
        <begin position="51"/>
        <end position="71"/>
    </location>
</feature>
<protein>
    <recommendedName>
        <fullName evidence="7">PIG-P domain-containing protein</fullName>
    </recommendedName>
</protein>
<keyword evidence="9" id="KW-1185">Reference proteome</keyword>
<name>A0A6G1G3I2_9PEZI</name>
<evidence type="ECO:0000256" key="2">
    <source>
        <dbReference type="ARBA" id="ARBA00022692"/>
    </source>
</evidence>
<dbReference type="GO" id="GO:0006506">
    <property type="term" value="P:GPI anchor biosynthetic process"/>
    <property type="evidence" value="ECO:0007669"/>
    <property type="project" value="TreeGrafter"/>
</dbReference>
<feature type="domain" description="PIG-P" evidence="7">
    <location>
        <begin position="48"/>
        <end position="86"/>
    </location>
</feature>
<dbReference type="GeneID" id="54423421"/>
<gene>
    <name evidence="8 10" type="ORF">P152DRAFT_514265</name>
</gene>
<dbReference type="Pfam" id="PF08510">
    <property type="entry name" value="PIG-P"/>
    <property type="match status" value="1"/>
</dbReference>
<dbReference type="EMBL" id="ML975157">
    <property type="protein sequence ID" value="KAF1812665.1"/>
    <property type="molecule type" value="Genomic_DNA"/>
</dbReference>
<dbReference type="AlphaFoldDB" id="A0A6G1G3I2"/>
<feature type="compositionally biased region" description="Acidic residues" evidence="5">
    <location>
        <begin position="1"/>
        <end position="10"/>
    </location>
</feature>
<dbReference type="PANTHER" id="PTHR46346:SF1">
    <property type="entry name" value="PHOSPHATIDYLINOSITOL N-ACETYLGLUCOSAMINYLTRANSFERASE SUBUNIT P"/>
    <property type="match status" value="1"/>
</dbReference>
<evidence type="ECO:0000256" key="1">
    <source>
        <dbReference type="ARBA" id="ARBA00004141"/>
    </source>
</evidence>
<dbReference type="Proteomes" id="UP000504638">
    <property type="component" value="Unplaced"/>
</dbReference>
<keyword evidence="4 6" id="KW-0472">Membrane</keyword>
<comment type="subcellular location">
    <subcellularLocation>
        <location evidence="1">Membrane</location>
        <topology evidence="1">Multi-pass membrane protein</topology>
    </subcellularLocation>
</comment>
<keyword evidence="3 6" id="KW-1133">Transmembrane helix</keyword>
<dbReference type="InterPro" id="IPR052263">
    <property type="entry name" value="GPI_Anchor_Biosynth"/>
</dbReference>
<feature type="region of interest" description="Disordered" evidence="5">
    <location>
        <begin position="1"/>
        <end position="20"/>
    </location>
</feature>
<evidence type="ECO:0000313" key="8">
    <source>
        <dbReference type="EMBL" id="KAF1812665.1"/>
    </source>
</evidence>
<evidence type="ECO:0000259" key="7">
    <source>
        <dbReference type="Pfam" id="PF08510"/>
    </source>
</evidence>